<dbReference type="RefSeq" id="WP_099035794.1">
    <property type="nucleotide sequence ID" value="NZ_BMGJ01000004.1"/>
</dbReference>
<accession>A0ABQ1RAG7</accession>
<sequence>MLVFGHQPETLPVRVQQDATTGLPLLSERDAIMQVVLAYLALPYSVVAYGCGKKTSLLIDQFIGMGIPPYAISRGLVLEYDMSPKALAEPDYRNRPHAITLSNPLHQLGKTSDPVLRKLLQQNCQQVELLEDDSIKVGRFVLRNEQKVQLGITRSHVFARLRFWDEDNTSVVEQVIDPGLNAAEGFGVEKIRDYLHAPEGLIFDAPLLANFRLDEKYLTKGHREALESILGDEELASLSLEKHAQLIKKLTGAATDSLGDPLTWTYANNLPAKEEYSEVDKEHFQQQKYYTGRGDKLADGIKRLCLAREQRGGNAPAILAELREIIENSNARRIARKDARWSIRQLVPLADAATVFVYYHSLKKLVDCLEQGDSPLDYLHSAQSLQDMRGIGARLRRRIDWLGRVSREEDSRIDARALTPGFTRATLETIRQMNVAGLCAFIDKVGNIHGLLLSDEQQHALHRQDIALADICRRSVCHGSHIDTVNDAGKFDGRLGVLSGLETLHVLTDLKRYFDIDWQGEGGFCSHMTAFIGEEMTFTGEGVSMPGSAAVAAQATPEAIHKMRNQEGDQWGECLQRMLAELKQAQADGHIQLFNRLDKASDDALLDACSEPHLFYSPHSYERHIEQGPLLDRANVPIVQVGTIMGIYQEDFTFKGELAEAAALELNRQLRVLTEQQRFSDVRITVGILQGQGEPDSLENVYPALRWTLNGEMNHAGATPTPDRRDPGVAAARLVREFLDWHDKVILPDERFAGVKPVVGNIRLTPGCNRNVIPGSASITTALTCDDRPVRGLIDELTREDLAQTLEGYVIGTLARQVAGGGEGIRLCRVDPVSYVSTYNQTVMSIDLRSDEQQITGQFRAEIDNILADICQRYGVSVNGEQQQKLPPSVLSESGQALLMERSYGGSHNPRETELLSDIVRGSLLQIQITRQVLARTESDNLNLFQLVEQSIPQEWRNSMDKFISGALHDTCNIAARARQHD</sequence>
<keyword evidence="2" id="KW-0378">Hydrolase</keyword>
<dbReference type="InterPro" id="IPR010158">
    <property type="entry name" value="Amidase_Cbmase"/>
</dbReference>
<organism evidence="3 4">
    <name type="scientific">Lacimicrobium alkaliphilum</name>
    <dbReference type="NCBI Taxonomy" id="1526571"/>
    <lineage>
        <taxon>Bacteria</taxon>
        <taxon>Pseudomonadati</taxon>
        <taxon>Pseudomonadota</taxon>
        <taxon>Gammaproteobacteria</taxon>
        <taxon>Alteromonadales</taxon>
        <taxon>Alteromonadaceae</taxon>
        <taxon>Lacimicrobium</taxon>
    </lineage>
</organism>
<proteinExistence type="inferred from homology"/>
<dbReference type="EMBL" id="BMGJ01000004">
    <property type="protein sequence ID" value="GGD60690.1"/>
    <property type="molecule type" value="Genomic_DNA"/>
</dbReference>
<protein>
    <recommendedName>
        <fullName evidence="5">Peptidase M20 dimerisation domain-containing protein</fullName>
    </recommendedName>
</protein>
<dbReference type="SUPFAM" id="SSF55031">
    <property type="entry name" value="Bacterial exopeptidase dimerisation domain"/>
    <property type="match status" value="1"/>
</dbReference>
<dbReference type="Gene3D" id="3.30.70.360">
    <property type="match status" value="1"/>
</dbReference>
<comment type="caution">
    <text evidence="3">The sequence shown here is derived from an EMBL/GenBank/DDBJ whole genome shotgun (WGS) entry which is preliminary data.</text>
</comment>
<reference evidence="4" key="1">
    <citation type="journal article" date="2019" name="Int. J. Syst. Evol. Microbiol.">
        <title>The Global Catalogue of Microorganisms (GCM) 10K type strain sequencing project: providing services to taxonomists for standard genome sequencing and annotation.</title>
        <authorList>
            <consortium name="The Broad Institute Genomics Platform"/>
            <consortium name="The Broad Institute Genome Sequencing Center for Infectious Disease"/>
            <person name="Wu L."/>
            <person name="Ma J."/>
        </authorList>
    </citation>
    <scope>NUCLEOTIDE SEQUENCE [LARGE SCALE GENOMIC DNA]</scope>
    <source>
        <strain evidence="4">CGMCC 1.12923</strain>
    </source>
</reference>
<dbReference type="PANTHER" id="PTHR32494">
    <property type="entry name" value="ALLANTOATE DEIMINASE-RELATED"/>
    <property type="match status" value="1"/>
</dbReference>
<evidence type="ECO:0008006" key="5">
    <source>
        <dbReference type="Google" id="ProtNLM"/>
    </source>
</evidence>
<gene>
    <name evidence="3" type="ORF">GCM10011357_15010</name>
</gene>
<evidence type="ECO:0000256" key="2">
    <source>
        <dbReference type="ARBA" id="ARBA00022801"/>
    </source>
</evidence>
<dbReference type="PANTHER" id="PTHR32494:SF5">
    <property type="entry name" value="ALLANTOATE AMIDOHYDROLASE"/>
    <property type="match status" value="1"/>
</dbReference>
<dbReference type="InterPro" id="IPR036264">
    <property type="entry name" value="Bact_exopeptidase_dim_dom"/>
</dbReference>
<keyword evidence="4" id="KW-1185">Reference proteome</keyword>
<dbReference type="Gene3D" id="3.40.630.10">
    <property type="entry name" value="Zn peptidases"/>
    <property type="match status" value="1"/>
</dbReference>
<comment type="similarity">
    <text evidence="1">Belongs to the peptidase M20 family.</text>
</comment>
<evidence type="ECO:0000256" key="1">
    <source>
        <dbReference type="ARBA" id="ARBA00006153"/>
    </source>
</evidence>
<dbReference type="Proteomes" id="UP000614272">
    <property type="component" value="Unassembled WGS sequence"/>
</dbReference>
<dbReference type="SUPFAM" id="SSF53187">
    <property type="entry name" value="Zn-dependent exopeptidases"/>
    <property type="match status" value="1"/>
</dbReference>
<evidence type="ECO:0000313" key="4">
    <source>
        <dbReference type="Proteomes" id="UP000614272"/>
    </source>
</evidence>
<evidence type="ECO:0000313" key="3">
    <source>
        <dbReference type="EMBL" id="GGD60690.1"/>
    </source>
</evidence>
<name>A0ABQ1RAG7_9ALTE</name>